<feature type="region of interest" description="Disordered" evidence="1">
    <location>
        <begin position="136"/>
        <end position="183"/>
    </location>
</feature>
<protein>
    <submittedName>
        <fullName evidence="4">DUF456 domain-containing protein</fullName>
    </submittedName>
</protein>
<feature type="compositionally biased region" description="Polar residues" evidence="1">
    <location>
        <begin position="167"/>
        <end position="183"/>
    </location>
</feature>
<name>A0A0Q9YPK7_9GAMM</name>
<dbReference type="RefSeq" id="WP_075064832.1">
    <property type="nucleotide sequence ID" value="NZ_LKAJ02000001.1"/>
</dbReference>
<dbReference type="EMBL" id="LKAJ01000001">
    <property type="protein sequence ID" value="KRG22640.1"/>
    <property type="molecule type" value="Genomic_DNA"/>
</dbReference>
<dbReference type="EMBL" id="LKAJ02000001">
    <property type="protein sequence ID" value="MCS5711995.1"/>
    <property type="molecule type" value="Genomic_DNA"/>
</dbReference>
<evidence type="ECO:0000313" key="3">
    <source>
        <dbReference type="EMBL" id="KRG22640.1"/>
    </source>
</evidence>
<accession>A0A0Q9YPK7</accession>
<feature type="compositionally biased region" description="Basic and acidic residues" evidence="1">
    <location>
        <begin position="143"/>
        <end position="165"/>
    </location>
</feature>
<proteinExistence type="predicted"/>
<keyword evidence="2" id="KW-1133">Transmembrane helix</keyword>
<reference evidence="4" key="2">
    <citation type="journal article" date="2016" name="Genome Announc.">
        <title>Draft Genome Sequences of Two Novel Amoeba-Resistant Intranuclear Bacteria, 'Candidatus Berkiella cookevillensis' and 'Candidatus Berkiella aquae'.</title>
        <authorList>
            <person name="Mehari Y.T."/>
            <person name="Arivett B.A."/>
            <person name="Farone A.L."/>
            <person name="Gunderson J.H."/>
            <person name="Farone M.B."/>
        </authorList>
    </citation>
    <scope>NUCLEOTIDE SEQUENCE</scope>
    <source>
        <strain evidence="4">HT99</strain>
    </source>
</reference>
<dbReference type="AlphaFoldDB" id="A0A0Q9YPK7"/>
<feature type="transmembrane region" description="Helical" evidence="2">
    <location>
        <begin position="21"/>
        <end position="44"/>
    </location>
</feature>
<feature type="region of interest" description="Disordered" evidence="1">
    <location>
        <begin position="237"/>
        <end position="259"/>
    </location>
</feature>
<organism evidence="3">
    <name type="scientific">Candidatus Berkiella aquae</name>
    <dbReference type="NCBI Taxonomy" id="295108"/>
    <lineage>
        <taxon>Bacteria</taxon>
        <taxon>Pseudomonadati</taxon>
        <taxon>Pseudomonadota</taxon>
        <taxon>Gammaproteobacteria</taxon>
        <taxon>Candidatus Berkiellales</taxon>
        <taxon>Candidatus Berkiellaceae</taxon>
        <taxon>Candidatus Berkiella</taxon>
    </lineage>
</organism>
<evidence type="ECO:0000313" key="4">
    <source>
        <dbReference type="EMBL" id="MCS5711995.1"/>
    </source>
</evidence>
<dbReference type="STRING" id="295108.HT99x_00178"/>
<reference evidence="4" key="3">
    <citation type="submission" date="2021-06" db="EMBL/GenBank/DDBJ databases">
        <title>Genomic Description and Analysis of Intracellular Bacteria, Candidatus Berkiella cookevillensis and Candidatus Berkiella aquae.</title>
        <authorList>
            <person name="Kidane D.T."/>
            <person name="Mehari Y.T."/>
            <person name="Rice F.C."/>
            <person name="Arivett B.A."/>
            <person name="Farone A.L."/>
            <person name="Berk S.G."/>
            <person name="Farone M.B."/>
        </authorList>
    </citation>
    <scope>NUCLEOTIDE SEQUENCE</scope>
    <source>
        <strain evidence="4">HT99</strain>
    </source>
</reference>
<evidence type="ECO:0000256" key="1">
    <source>
        <dbReference type="SAM" id="MobiDB-lite"/>
    </source>
</evidence>
<comment type="caution">
    <text evidence="3">The sequence shown here is derived from an EMBL/GenBank/DDBJ whole genome shotgun (WGS) entry which is preliminary data.</text>
</comment>
<evidence type="ECO:0000313" key="5">
    <source>
        <dbReference type="Proteomes" id="UP000051497"/>
    </source>
</evidence>
<dbReference type="Proteomes" id="UP000051497">
    <property type="component" value="Unassembled WGS sequence"/>
</dbReference>
<evidence type="ECO:0000256" key="2">
    <source>
        <dbReference type="SAM" id="Phobius"/>
    </source>
</evidence>
<sequence>MKTFIENNILNFRHWITNHESLLLGGSLGFFHSGPIGLVIGAWLGNYISEKVYATTRQVQHATQIVQPIVAPISFARNKLQSLWQLTKSGYQASKNWFTNDEQPAAIQQQDSHNEVQTSHPSLLQKATDLFDLINGQADEPSQDSHKADKGPSKATKDSHKEDKGQPNATKNNQEAAQPPQRSLAQTAADLLDMMNGYADEETVEQYEDSWLARDISTIPSLVINQFRGLTQRFWSQPAANSATTTEIDNTARSRATPN</sequence>
<keyword evidence="5" id="KW-1185">Reference proteome</keyword>
<reference evidence="3" key="1">
    <citation type="submission" date="2015-09" db="EMBL/GenBank/DDBJ databases">
        <title>Draft Genome Sequences of Two Novel Amoeba-resistant Intranuclear Bacteria, Candidatus Berkiella cookevillensis and Candidatus Berkiella aquae.</title>
        <authorList>
            <person name="Mehari Y.T."/>
            <person name="Arivett B.A."/>
            <person name="Farone A.L."/>
            <person name="Gunderson J.H."/>
            <person name="Farone M.B."/>
        </authorList>
    </citation>
    <scope>NUCLEOTIDE SEQUENCE [LARGE SCALE GENOMIC DNA]</scope>
    <source>
        <strain evidence="3">HT99</strain>
    </source>
</reference>
<keyword evidence="2" id="KW-0812">Transmembrane</keyword>
<keyword evidence="2" id="KW-0472">Membrane</keyword>
<gene>
    <name evidence="3" type="ORF">HT99x_00178</name>
    <name evidence="4" type="ORF">HT99x_011180</name>
</gene>